<reference evidence="1" key="2">
    <citation type="journal article" date="2000" name="Genome Res.">
        <title>Normalization and subtraction of cap-trapper-selected cDNAs to prepare full-length cDNA libraries for rapid discovery of new genes.</title>
        <authorList>
            <person name="Carninci P."/>
            <person name="Shibata Y."/>
            <person name="Hayatsu N."/>
            <person name="Sugahara Y."/>
            <person name="Shibata K."/>
            <person name="Itoh M."/>
            <person name="Konno H."/>
            <person name="Okazaki Y."/>
            <person name="Muramatsu M."/>
            <person name="Hayashizaki Y."/>
        </authorList>
    </citation>
    <scope>NUCLEOTIDE SEQUENCE</scope>
    <source>
        <strain evidence="1">C57BL/6J</strain>
        <tissue evidence="1">Spinal cord</tissue>
    </source>
</reference>
<reference evidence="1" key="4">
    <citation type="journal article" date="2001" name="Nature">
        <title>Functional annotation of a full-length mouse cDNA collection.</title>
        <authorList>
            <consortium name="The RIKEN Genome Exploration Research Group Phase II Team and the FANTOM Consortium"/>
        </authorList>
    </citation>
    <scope>NUCLEOTIDE SEQUENCE</scope>
    <source>
        <strain evidence="1">C57BL/6J</strain>
        <tissue evidence="1">Spinal cord</tissue>
    </source>
</reference>
<reference evidence="1" key="8">
    <citation type="journal article" date="2005" name="Science">
        <title>Antisense Transcription in the Mammalian Transcriptome.</title>
        <authorList>
            <consortium name="RIKEN Genome Exploration Research Group and Genome Science Group (Genome Network Project Core Group) and the FANTOM Consortium"/>
        </authorList>
    </citation>
    <scope>NUCLEOTIDE SEQUENCE</scope>
    <source>
        <strain evidence="1">C57BL/6J</strain>
        <tissue evidence="1">Spinal cord</tissue>
    </source>
</reference>
<accession>Q3URL6</accession>
<sequence length="156" mass="17915">MLEKEEEKEKEFFFSEQSLGDFLVLSRFIYLFLFFLTDYFPNSISPSPLPPLPPNSLPPTPHPRSKHKPQSYGLLWILEYRFLPPPSLPAPFSVLLNTSPSLELTFSPCSRWRSWKLCNYAPLQMAGPIAPFLSNVSPVKGKRLQRLQTDGRSCQL</sequence>
<evidence type="ECO:0000313" key="1">
    <source>
        <dbReference type="EMBL" id="BAE24672.1"/>
    </source>
</evidence>
<protein>
    <submittedName>
        <fullName evidence="1">Uncharacterized protein</fullName>
    </submittedName>
</protein>
<reference evidence="1" key="3">
    <citation type="journal article" date="2000" name="Genome Res.">
        <title>RIKEN integrated sequence analysis (RISA) system--384-format sequencing pipeline with 384 multicapillary sequencer.</title>
        <authorList>
            <person name="Shibata K."/>
            <person name="Itoh M."/>
            <person name="Aizawa K."/>
            <person name="Nagaoka S."/>
            <person name="Sasaki N."/>
            <person name="Carninci P."/>
            <person name="Konno H."/>
            <person name="Akiyama J."/>
            <person name="Nishi K."/>
            <person name="Kitsunai T."/>
            <person name="Tashiro H."/>
            <person name="Itoh M."/>
            <person name="Sumi N."/>
            <person name="Ishii Y."/>
            <person name="Nakamura S."/>
            <person name="Hazama M."/>
            <person name="Nishine T."/>
            <person name="Harada A."/>
            <person name="Yamamoto R."/>
            <person name="Matsumoto H."/>
            <person name="Sakaguchi S."/>
            <person name="Ikegami T."/>
            <person name="Kashiwagi K."/>
            <person name="Fujiwake S."/>
            <person name="Inoue K."/>
            <person name="Togawa Y."/>
            <person name="Izawa M."/>
            <person name="Ohara E."/>
            <person name="Watahiki M."/>
            <person name="Yoneda Y."/>
            <person name="Ishikawa T."/>
            <person name="Ozawa K."/>
            <person name="Tanaka T."/>
            <person name="Matsuura S."/>
            <person name="Kawai J."/>
            <person name="Okazaki Y."/>
            <person name="Muramatsu M."/>
            <person name="Inoue Y."/>
            <person name="Kira A."/>
            <person name="Hayashizaki Y."/>
        </authorList>
    </citation>
    <scope>NUCLEOTIDE SEQUENCE</scope>
    <source>
        <strain evidence="1">C57BL/6J</strain>
        <tissue evidence="1">Spinal cord</tissue>
    </source>
</reference>
<reference evidence="1" key="7">
    <citation type="journal article" date="2005" name="Science">
        <title>The Transcriptional Landscape of the Mammalian Genome.</title>
        <authorList>
            <consortium name="The FANTOM Consortium"/>
            <consortium name="Riken Genome Exploration Research Group and Genome Science Group (Genome Network Project Core Group)"/>
        </authorList>
    </citation>
    <scope>NUCLEOTIDE SEQUENCE</scope>
    <source>
        <strain evidence="1">C57BL/6J</strain>
        <tissue evidence="1">Spinal cord</tissue>
    </source>
</reference>
<name>Q3URL6_MOUSE</name>
<reference evidence="1" key="5">
    <citation type="journal article" date="2002" name="Nature">
        <title>Analysis of the mouse transcriptome based on functional annotation of 60,770 full-length cDNAs.</title>
        <authorList>
            <consortium name="The FANTOM Consortium and the RIKEN Genome Exploration Research Group Phase I and II Team"/>
        </authorList>
    </citation>
    <scope>NUCLEOTIDE SEQUENCE</scope>
    <source>
        <strain evidence="1">C57BL/6J</strain>
        <tissue evidence="1">Spinal cord</tissue>
    </source>
</reference>
<reference evidence="1" key="1">
    <citation type="journal article" date="1999" name="Methods Enzymol.">
        <title>High-efficiency full-length cDNA cloning.</title>
        <authorList>
            <person name="Carninci P."/>
            <person name="Hayashizaki Y."/>
        </authorList>
    </citation>
    <scope>NUCLEOTIDE SEQUENCE</scope>
    <source>
        <strain evidence="1">C57BL/6J</strain>
        <tissue evidence="1">Spinal cord</tissue>
    </source>
</reference>
<organism evidence="1">
    <name type="scientific">Mus musculus</name>
    <name type="common">Mouse</name>
    <dbReference type="NCBI Taxonomy" id="10090"/>
    <lineage>
        <taxon>Eukaryota</taxon>
        <taxon>Metazoa</taxon>
        <taxon>Chordata</taxon>
        <taxon>Craniata</taxon>
        <taxon>Vertebrata</taxon>
        <taxon>Euteleostomi</taxon>
        <taxon>Mammalia</taxon>
        <taxon>Eutheria</taxon>
        <taxon>Euarchontoglires</taxon>
        <taxon>Glires</taxon>
        <taxon>Rodentia</taxon>
        <taxon>Myomorpha</taxon>
        <taxon>Muroidea</taxon>
        <taxon>Muridae</taxon>
        <taxon>Murinae</taxon>
        <taxon>Mus</taxon>
        <taxon>Mus</taxon>
    </lineage>
</organism>
<reference evidence="1" key="6">
    <citation type="submission" date="2004-03" db="EMBL/GenBank/DDBJ databases">
        <authorList>
            <person name="Arakawa T."/>
            <person name="Carninci P."/>
            <person name="Fukuda S."/>
            <person name="Hashizume W."/>
            <person name="Hayashida K."/>
            <person name="Hori F."/>
            <person name="Iida J."/>
            <person name="Imamura K."/>
            <person name="Imotani K."/>
            <person name="Itoh M."/>
            <person name="Kanagawa S."/>
            <person name="Kawai J."/>
            <person name="Kojima M."/>
            <person name="Konno H."/>
            <person name="Murata M."/>
            <person name="Nakamura M."/>
            <person name="Ninomiya N."/>
            <person name="Nishiyori H."/>
            <person name="Nomura K."/>
            <person name="Ohno M."/>
            <person name="Sakazume N."/>
            <person name="Sano H."/>
            <person name="Sasaki D."/>
            <person name="Shibata K."/>
            <person name="Shiraki T."/>
            <person name="Tagami M."/>
            <person name="Tagami Y."/>
            <person name="Waki K."/>
            <person name="Watahiki A."/>
            <person name="Muramatsu M."/>
            <person name="Hayashizaki Y."/>
        </authorList>
    </citation>
    <scope>NUCLEOTIDE SEQUENCE</scope>
    <source>
        <strain evidence="1">C57BL/6J</strain>
        <tissue evidence="1">Spinal cord</tissue>
    </source>
</reference>
<dbReference type="EMBL" id="AK141402">
    <property type="protein sequence ID" value="BAE24672.1"/>
    <property type="molecule type" value="mRNA"/>
</dbReference>
<dbReference type="AGR" id="MGI:1920394"/>
<proteinExistence type="evidence at transcript level"/>
<dbReference type="AlphaFoldDB" id="Q3URL6"/>
<dbReference type="MGI" id="MGI:1920394">
    <property type="gene designation" value="Mir100hg"/>
</dbReference>
<gene>
    <name evidence="2" type="primary">Mir100hg</name>
    <name evidence="2" type="synonym">2610203C20Rik</name>
    <name evidence="2" type="synonym">3110039I08Rik</name>
</gene>
<evidence type="ECO:0000313" key="2">
    <source>
        <dbReference type="MGI" id="MGI:1920394"/>
    </source>
</evidence>